<accession>A0ABP9Y2X1</accession>
<evidence type="ECO:0000313" key="1">
    <source>
        <dbReference type="EMBL" id="GAA5801025.1"/>
    </source>
</evidence>
<dbReference type="Proteomes" id="UP001476247">
    <property type="component" value="Unassembled WGS sequence"/>
</dbReference>
<dbReference type="EMBL" id="BAABUJ010000017">
    <property type="protein sequence ID" value="GAA5801025.1"/>
    <property type="molecule type" value="Genomic_DNA"/>
</dbReference>
<sequence length="191" mass="22141">MNKSSSMTNSPDLTQGLQIQGLSRKTDILSRLGPLNETLPQEQSDKETVVSFEDYDSELLEPEVILEEEQNFQLNLLDVNVLETCLLQDEIKTDFAEFETRVKIIETERSRNEYLLRRIAQNFVRICNMRSEVPKTILEYQLYANLRGATIGTMAGTSCSTRKSARTLRLKNLIKRLDPYENWADQEKFRL</sequence>
<reference evidence="1 2" key="1">
    <citation type="submission" date="2024-04" db="EMBL/GenBank/DDBJ databases">
        <title>genome sequences of Mucor flavus KT1a and Helicostylum pulchrum KT1b strains isolation_sourced from the surface of a dry-aged beef.</title>
        <authorList>
            <person name="Toyotome T."/>
            <person name="Hosono M."/>
            <person name="Torimaru M."/>
            <person name="Fukuda K."/>
            <person name="Mikami N."/>
        </authorList>
    </citation>
    <scope>NUCLEOTIDE SEQUENCE [LARGE SCALE GENOMIC DNA]</scope>
    <source>
        <strain evidence="1 2">KT1b</strain>
    </source>
</reference>
<organism evidence="1 2">
    <name type="scientific">Helicostylum pulchrum</name>
    <dbReference type="NCBI Taxonomy" id="562976"/>
    <lineage>
        <taxon>Eukaryota</taxon>
        <taxon>Fungi</taxon>
        <taxon>Fungi incertae sedis</taxon>
        <taxon>Mucoromycota</taxon>
        <taxon>Mucoromycotina</taxon>
        <taxon>Mucoromycetes</taxon>
        <taxon>Mucorales</taxon>
        <taxon>Mucorineae</taxon>
        <taxon>Mucoraceae</taxon>
        <taxon>Helicostylum</taxon>
    </lineage>
</organism>
<name>A0ABP9Y2X1_9FUNG</name>
<comment type="caution">
    <text evidence="1">The sequence shown here is derived from an EMBL/GenBank/DDBJ whole genome shotgun (WGS) entry which is preliminary data.</text>
</comment>
<keyword evidence="2" id="KW-1185">Reference proteome</keyword>
<proteinExistence type="predicted"/>
<gene>
    <name evidence="1" type="ORF">HPULCUR_006467</name>
</gene>
<evidence type="ECO:0000313" key="2">
    <source>
        <dbReference type="Proteomes" id="UP001476247"/>
    </source>
</evidence>
<protein>
    <submittedName>
        <fullName evidence="1">Uncharacterized protein</fullName>
    </submittedName>
</protein>